<dbReference type="CDD" id="cd00926">
    <property type="entry name" value="Cyt_c_Oxidase_VIb"/>
    <property type="match status" value="1"/>
</dbReference>
<dbReference type="SUPFAM" id="SSF47694">
    <property type="entry name" value="Cytochrome c oxidase subunit h"/>
    <property type="match status" value="1"/>
</dbReference>
<protein>
    <submittedName>
        <fullName evidence="4">Oxidase subunit 6B</fullName>
    </submittedName>
</protein>
<evidence type="ECO:0000313" key="4">
    <source>
        <dbReference type="EMBL" id="CAB9518819.1"/>
    </source>
</evidence>
<dbReference type="AlphaFoldDB" id="A0A9N8EGN4"/>
<dbReference type="InterPro" id="IPR036549">
    <property type="entry name" value="CX6/COA6-like_sf"/>
</dbReference>
<dbReference type="EMBL" id="CAICTM010000963">
    <property type="protein sequence ID" value="CAB9518819.1"/>
    <property type="molecule type" value="Genomic_DNA"/>
</dbReference>
<dbReference type="Gene3D" id="1.10.10.140">
    <property type="entry name" value="Cytochrome c oxidase, subunit VIb"/>
    <property type="match status" value="1"/>
</dbReference>
<gene>
    <name evidence="4" type="ORF">SEMRO_965_G225650.1</name>
</gene>
<dbReference type="GO" id="GO:0005739">
    <property type="term" value="C:mitochondrion"/>
    <property type="evidence" value="ECO:0007669"/>
    <property type="project" value="UniProtKB-SubCell"/>
</dbReference>
<evidence type="ECO:0000313" key="5">
    <source>
        <dbReference type="Proteomes" id="UP001153069"/>
    </source>
</evidence>
<evidence type="ECO:0000256" key="2">
    <source>
        <dbReference type="ARBA" id="ARBA00023128"/>
    </source>
</evidence>
<proteinExistence type="predicted"/>
<dbReference type="PANTHER" id="PTHR46281">
    <property type="entry name" value="CYTOCHROME C OXIDASE SUBUNIT 6B"/>
    <property type="match status" value="1"/>
</dbReference>
<accession>A0A9N8EGN4</accession>
<dbReference type="InterPro" id="IPR003213">
    <property type="entry name" value="Cyt_c_oxidase_su6B"/>
</dbReference>
<name>A0A9N8EGN4_9STRA</name>
<organism evidence="4 5">
    <name type="scientific">Seminavis robusta</name>
    <dbReference type="NCBI Taxonomy" id="568900"/>
    <lineage>
        <taxon>Eukaryota</taxon>
        <taxon>Sar</taxon>
        <taxon>Stramenopiles</taxon>
        <taxon>Ochrophyta</taxon>
        <taxon>Bacillariophyta</taxon>
        <taxon>Bacillariophyceae</taxon>
        <taxon>Bacillariophycidae</taxon>
        <taxon>Naviculales</taxon>
        <taxon>Naviculaceae</taxon>
        <taxon>Seminavis</taxon>
    </lineage>
</organism>
<keyword evidence="5" id="KW-1185">Reference proteome</keyword>
<keyword evidence="3" id="KW-1015">Disulfide bond</keyword>
<sequence>MAEPKISKIFSAAPPEMNKEQGAILSMVKQVRTAPRDERFPAQNQALHCWNRYNEWLLCTKQSDEAKCAPLRQYANAICPDAWSEQWDEERESGAFSGIGHRFNAKH</sequence>
<reference evidence="4" key="1">
    <citation type="submission" date="2020-06" db="EMBL/GenBank/DDBJ databases">
        <authorList>
            <consortium name="Plant Systems Biology data submission"/>
        </authorList>
    </citation>
    <scope>NUCLEOTIDE SEQUENCE</scope>
    <source>
        <strain evidence="4">D6</strain>
    </source>
</reference>
<dbReference type="PANTHER" id="PTHR46281:SF8">
    <property type="entry name" value="CYTOCHROME C OXIDASE SUBUNIT 12, MITOCHONDRIAL"/>
    <property type="match status" value="1"/>
</dbReference>
<comment type="subcellular location">
    <subcellularLocation>
        <location evidence="1">Mitochondrion</location>
    </subcellularLocation>
</comment>
<dbReference type="Pfam" id="PF02297">
    <property type="entry name" value="COX6B"/>
    <property type="match status" value="1"/>
</dbReference>
<evidence type="ECO:0000256" key="3">
    <source>
        <dbReference type="ARBA" id="ARBA00023157"/>
    </source>
</evidence>
<dbReference type="Proteomes" id="UP001153069">
    <property type="component" value="Unassembled WGS sequence"/>
</dbReference>
<evidence type="ECO:0000256" key="1">
    <source>
        <dbReference type="ARBA" id="ARBA00004173"/>
    </source>
</evidence>
<keyword evidence="2" id="KW-0496">Mitochondrion</keyword>
<dbReference type="OrthoDB" id="1107506at2759"/>
<dbReference type="InterPro" id="IPR048280">
    <property type="entry name" value="COX6B-like"/>
</dbReference>
<comment type="caution">
    <text evidence="4">The sequence shown here is derived from an EMBL/GenBank/DDBJ whole genome shotgun (WGS) entry which is preliminary data.</text>
</comment>
<dbReference type="GO" id="GO:0045277">
    <property type="term" value="C:respiratory chain complex IV"/>
    <property type="evidence" value="ECO:0007669"/>
    <property type="project" value="InterPro"/>
</dbReference>